<dbReference type="Proteomes" id="UP000050795">
    <property type="component" value="Unassembled WGS sequence"/>
</dbReference>
<dbReference type="AlphaFoldDB" id="A0AA85JD47"/>
<keyword evidence="2" id="KW-1185">Reference proteome</keyword>
<keyword evidence="1" id="KW-1133">Transmembrane helix</keyword>
<feature type="transmembrane region" description="Helical" evidence="1">
    <location>
        <begin position="98"/>
        <end position="121"/>
    </location>
</feature>
<protein>
    <submittedName>
        <fullName evidence="3">Uncharacterized protein</fullName>
    </submittedName>
</protein>
<evidence type="ECO:0000256" key="1">
    <source>
        <dbReference type="SAM" id="Phobius"/>
    </source>
</evidence>
<keyword evidence="1" id="KW-0812">Transmembrane</keyword>
<accession>A0AA85JD47</accession>
<organism evidence="2 3">
    <name type="scientific">Trichobilharzia regenti</name>
    <name type="common">Nasal bird schistosome</name>
    <dbReference type="NCBI Taxonomy" id="157069"/>
    <lineage>
        <taxon>Eukaryota</taxon>
        <taxon>Metazoa</taxon>
        <taxon>Spiralia</taxon>
        <taxon>Lophotrochozoa</taxon>
        <taxon>Platyhelminthes</taxon>
        <taxon>Trematoda</taxon>
        <taxon>Digenea</taxon>
        <taxon>Strigeidida</taxon>
        <taxon>Schistosomatoidea</taxon>
        <taxon>Schistosomatidae</taxon>
        <taxon>Trichobilharzia</taxon>
    </lineage>
</organism>
<reference evidence="3" key="2">
    <citation type="submission" date="2023-11" db="UniProtKB">
        <authorList>
            <consortium name="WormBaseParasite"/>
        </authorList>
    </citation>
    <scope>IDENTIFICATION</scope>
</reference>
<sequence length="149" mass="16743">MVGFSQAYASFLTEWKTYAAIAFLLLTVPPCILIFFGFRKNFKIAMVLIGIIIVLWSASTCFMYCKTADFNCYFLLGFVILEDVLTVIACIYAKRFKLVVMIVLISLSVAFLITGTVLFYLDEKYSELAGGFFNTTVAVLILVFVSLLK</sequence>
<dbReference type="WBParaSite" id="TREG1_140620.1">
    <property type="protein sequence ID" value="TREG1_140620.1"/>
    <property type="gene ID" value="TREG1_140620"/>
</dbReference>
<feature type="transmembrane region" description="Helical" evidence="1">
    <location>
        <begin position="18"/>
        <end position="38"/>
    </location>
</feature>
<keyword evidence="1" id="KW-0472">Membrane</keyword>
<proteinExistence type="predicted"/>
<feature type="transmembrane region" description="Helical" evidence="1">
    <location>
        <begin position="128"/>
        <end position="148"/>
    </location>
</feature>
<reference evidence="2" key="1">
    <citation type="submission" date="2022-06" db="EMBL/GenBank/DDBJ databases">
        <authorList>
            <person name="Berger JAMES D."/>
            <person name="Berger JAMES D."/>
        </authorList>
    </citation>
    <scope>NUCLEOTIDE SEQUENCE [LARGE SCALE GENOMIC DNA]</scope>
</reference>
<evidence type="ECO:0000313" key="3">
    <source>
        <dbReference type="WBParaSite" id="TREG1_140620.1"/>
    </source>
</evidence>
<feature type="transmembrane region" description="Helical" evidence="1">
    <location>
        <begin position="72"/>
        <end position="92"/>
    </location>
</feature>
<feature type="transmembrane region" description="Helical" evidence="1">
    <location>
        <begin position="44"/>
        <end position="65"/>
    </location>
</feature>
<name>A0AA85JD47_TRIRE</name>
<evidence type="ECO:0000313" key="2">
    <source>
        <dbReference type="Proteomes" id="UP000050795"/>
    </source>
</evidence>